<evidence type="ECO:0000313" key="10">
    <source>
        <dbReference type="Proteomes" id="UP001196413"/>
    </source>
</evidence>
<protein>
    <submittedName>
        <fullName evidence="9">Uncharacterized protein</fullName>
    </submittedName>
</protein>
<keyword evidence="6 8" id="KW-0472">Membrane</keyword>
<evidence type="ECO:0000256" key="4">
    <source>
        <dbReference type="ARBA" id="ARBA00022847"/>
    </source>
</evidence>
<feature type="transmembrane region" description="Helical" evidence="8">
    <location>
        <begin position="47"/>
        <end position="75"/>
    </location>
</feature>
<dbReference type="PANTHER" id="PTHR11616:SF295">
    <property type="entry name" value="SODIUM: NEUROTRANSMITTER SYMPORTER FAMILY"/>
    <property type="match status" value="1"/>
</dbReference>
<keyword evidence="4" id="KW-0769">Symport</keyword>
<keyword evidence="5 8" id="KW-1133">Transmembrane helix</keyword>
<dbReference type="Proteomes" id="UP001196413">
    <property type="component" value="Unassembled WGS sequence"/>
</dbReference>
<dbReference type="SUPFAM" id="SSF161070">
    <property type="entry name" value="SNF-like"/>
    <property type="match status" value="1"/>
</dbReference>
<evidence type="ECO:0000256" key="1">
    <source>
        <dbReference type="ARBA" id="ARBA00004141"/>
    </source>
</evidence>
<feature type="transmembrane region" description="Helical" evidence="8">
    <location>
        <begin position="164"/>
        <end position="187"/>
    </location>
</feature>
<dbReference type="GO" id="GO:0089718">
    <property type="term" value="P:amino acid import across plasma membrane"/>
    <property type="evidence" value="ECO:0007669"/>
    <property type="project" value="TreeGrafter"/>
</dbReference>
<keyword evidence="2" id="KW-0813">Transport</keyword>
<comment type="subcellular location">
    <subcellularLocation>
        <location evidence="1">Membrane</location>
        <topology evidence="1">Multi-pass membrane protein</topology>
    </subcellularLocation>
</comment>
<keyword evidence="10" id="KW-1185">Reference proteome</keyword>
<organism evidence="9 10">
    <name type="scientific">Parelaphostrongylus tenuis</name>
    <name type="common">Meningeal worm</name>
    <dbReference type="NCBI Taxonomy" id="148309"/>
    <lineage>
        <taxon>Eukaryota</taxon>
        <taxon>Metazoa</taxon>
        <taxon>Ecdysozoa</taxon>
        <taxon>Nematoda</taxon>
        <taxon>Chromadorea</taxon>
        <taxon>Rhabditida</taxon>
        <taxon>Rhabditina</taxon>
        <taxon>Rhabditomorpha</taxon>
        <taxon>Strongyloidea</taxon>
        <taxon>Metastrongylidae</taxon>
        <taxon>Parelaphostrongylus</taxon>
    </lineage>
</organism>
<feature type="transmembrane region" description="Helical" evidence="8">
    <location>
        <begin position="87"/>
        <end position="107"/>
    </location>
</feature>
<feature type="transmembrane region" description="Helical" evidence="8">
    <location>
        <begin position="122"/>
        <end position="143"/>
    </location>
</feature>
<evidence type="ECO:0000256" key="8">
    <source>
        <dbReference type="SAM" id="Phobius"/>
    </source>
</evidence>
<dbReference type="EMBL" id="JAHQIW010002643">
    <property type="protein sequence ID" value="KAJ1355912.1"/>
    <property type="molecule type" value="Genomic_DNA"/>
</dbReference>
<dbReference type="AlphaFoldDB" id="A0AAD5MW75"/>
<comment type="caution">
    <text evidence="9">The sequence shown here is derived from an EMBL/GenBank/DDBJ whole genome shotgun (WGS) entry which is preliminary data.</text>
</comment>
<dbReference type="PANTHER" id="PTHR11616">
    <property type="entry name" value="SODIUM/CHLORIDE DEPENDENT TRANSPORTER"/>
    <property type="match status" value="1"/>
</dbReference>
<evidence type="ECO:0000256" key="2">
    <source>
        <dbReference type="ARBA" id="ARBA00022448"/>
    </source>
</evidence>
<name>A0AAD5MW75_PARTN</name>
<feature type="transmembrane region" description="Helical" evidence="8">
    <location>
        <begin position="207"/>
        <end position="232"/>
    </location>
</feature>
<evidence type="ECO:0000313" key="9">
    <source>
        <dbReference type="EMBL" id="KAJ1355912.1"/>
    </source>
</evidence>
<dbReference type="GO" id="GO:0015179">
    <property type="term" value="F:L-amino acid transmembrane transporter activity"/>
    <property type="evidence" value="ECO:0007669"/>
    <property type="project" value="TreeGrafter"/>
</dbReference>
<gene>
    <name evidence="9" type="ORF">KIN20_013490</name>
</gene>
<dbReference type="GO" id="GO:0005283">
    <property type="term" value="F:amino acid:sodium symporter activity"/>
    <property type="evidence" value="ECO:0007669"/>
    <property type="project" value="TreeGrafter"/>
</dbReference>
<dbReference type="GO" id="GO:0005886">
    <property type="term" value="C:plasma membrane"/>
    <property type="evidence" value="ECO:0007669"/>
    <property type="project" value="TreeGrafter"/>
</dbReference>
<accession>A0AAD5MW75</accession>
<feature type="region of interest" description="Disordered" evidence="7">
    <location>
        <begin position="255"/>
        <end position="292"/>
    </location>
</feature>
<evidence type="ECO:0000256" key="5">
    <source>
        <dbReference type="ARBA" id="ARBA00022989"/>
    </source>
</evidence>
<keyword evidence="3 8" id="KW-0812">Transmembrane</keyword>
<evidence type="ECO:0000256" key="7">
    <source>
        <dbReference type="SAM" id="MobiDB-lite"/>
    </source>
</evidence>
<proteinExistence type="predicted"/>
<dbReference type="PROSITE" id="PS50267">
    <property type="entry name" value="NA_NEUROTRAN_SYMP_3"/>
    <property type="match status" value="1"/>
</dbReference>
<evidence type="ECO:0000256" key="6">
    <source>
        <dbReference type="ARBA" id="ARBA00023136"/>
    </source>
</evidence>
<dbReference type="Pfam" id="PF00209">
    <property type="entry name" value="SNF"/>
    <property type="match status" value="1"/>
</dbReference>
<dbReference type="InterPro" id="IPR037272">
    <property type="entry name" value="SNS_sf"/>
</dbReference>
<dbReference type="InterPro" id="IPR000175">
    <property type="entry name" value="Na/ntran_symport"/>
</dbReference>
<feature type="compositionally biased region" description="Low complexity" evidence="7">
    <location>
        <begin position="278"/>
        <end position="292"/>
    </location>
</feature>
<evidence type="ECO:0000256" key="3">
    <source>
        <dbReference type="ARBA" id="ARBA00022692"/>
    </source>
</evidence>
<reference evidence="9" key="1">
    <citation type="submission" date="2021-06" db="EMBL/GenBank/DDBJ databases">
        <title>Parelaphostrongylus tenuis whole genome reference sequence.</title>
        <authorList>
            <person name="Garwood T.J."/>
            <person name="Larsen P.A."/>
            <person name="Fountain-Jones N.M."/>
            <person name="Garbe J.R."/>
            <person name="Macchietto M.G."/>
            <person name="Kania S.A."/>
            <person name="Gerhold R.W."/>
            <person name="Richards J.E."/>
            <person name="Wolf T.M."/>
        </authorList>
    </citation>
    <scope>NUCLEOTIDE SEQUENCE</scope>
    <source>
        <strain evidence="9">MNPRO001-30</strain>
        <tissue evidence="9">Meninges</tissue>
    </source>
</reference>
<sequence>MQFLTVVGLVGFIVSRTGLAPFDIMDKGEAQMWHILTYFSYLPNMKLWSGLILFASICILLNIFCLLSLSVLSSLEDALGDRWSRCFFRFVLAFFVCSLILSISLYFTTQAGRHAYELVTGFLKYVTVFVILTFELFATAWFYCAHRLGMDLHVMLRNACCWCFGHFILLFTYILPVIPVGIALLNLHDYNFSTFSPAIHSWPWSEWVGIAIALGPLIPIPLCILFALLGACCCHGKEGQSKGQRLRSVFASHIRRDHREKSSAKPPPRYTGSAPGYLLLPQAPLAEPETYA</sequence>